<evidence type="ECO:0008006" key="12">
    <source>
        <dbReference type="Google" id="ProtNLM"/>
    </source>
</evidence>
<evidence type="ECO:0000256" key="1">
    <source>
        <dbReference type="ARBA" id="ARBA00001971"/>
    </source>
</evidence>
<evidence type="ECO:0000256" key="9">
    <source>
        <dbReference type="RuleBase" id="RU000461"/>
    </source>
</evidence>
<comment type="cofactor">
    <cofactor evidence="1 8">
        <name>heme</name>
        <dbReference type="ChEBI" id="CHEBI:30413"/>
    </cofactor>
</comment>
<dbReference type="PROSITE" id="PS00086">
    <property type="entry name" value="CYTOCHROME_P450"/>
    <property type="match status" value="1"/>
</dbReference>
<sequence length="595" mass="69115">MRSSRKLFDPLLSFRKSSLANSTVFERVTKQAQFHTCLNVMNFERDKSKQREALTGTLSSENISSTTCPFHSVERNHPMTITSHESTSSQPHVLKTQKTYEEIPGPNELPFFGSWFSFLKHAKNTSPFFLELCEKYGDMVRVTALGHKMLILANPHMIGDLFKVEDKRSPLNSVRFYKDQRGMELSSVEMKYDEDWNSVRQLYNIAMKPEFVEKVSVPQLTELNGEFLRRMIKYLHKTQDGNIDTYRLLNGVDAISRYGFDAVLKVFLGVTMTDDLVQSFPFNVADFVNYSVRGLDLAVRLDSKPAIYKYFKTAEFKELEMVFDRSFEYARYCMARFKDNPSGKPRFVELLQERAKDLPNAQAKVESVMIAFLQAAVDITMRIMTHVMYRMAHHTEYQEKLYEECVQIFGEPTMDEITSEHGLEITAEQYKKLKHVKHFLEETLRLNSFAYMTQGRILNQDREIGGYLIPKDTQILIMQRYATLRDEFCPRGTEFIPERHEKGSPLAMKSNYVSVPFGVGARKCPGSRIATTELHFGIINLVRHFKLSHENPQVFPESSFDQALLYIDLNKHPLYLTPRDHVKEYMKSVKMNNNY</sequence>
<evidence type="ECO:0000256" key="6">
    <source>
        <dbReference type="ARBA" id="ARBA00023004"/>
    </source>
</evidence>
<dbReference type="PANTHER" id="PTHR24279:SF120">
    <property type="entry name" value="CYTOCHROME P450"/>
    <property type="match status" value="1"/>
</dbReference>
<comment type="caution">
    <text evidence="10">The sequence shown here is derived from an EMBL/GenBank/DDBJ whole genome shotgun (WGS) entry which is preliminary data.</text>
</comment>
<feature type="binding site" description="axial binding residue" evidence="8">
    <location>
        <position position="524"/>
    </location>
    <ligand>
        <name>heme</name>
        <dbReference type="ChEBI" id="CHEBI:30413"/>
    </ligand>
    <ligandPart>
        <name>Fe</name>
        <dbReference type="ChEBI" id="CHEBI:18248"/>
    </ligandPart>
</feature>
<reference evidence="10 11" key="1">
    <citation type="journal article" date="2018" name="BMC Genomics">
        <title>The genome of Naegleria lovaniensis, the basis for a comparative approach to unravel pathogenicity factors of the human pathogenic amoeba N. fowleri.</title>
        <authorList>
            <person name="Liechti N."/>
            <person name="Schurch N."/>
            <person name="Bruggmann R."/>
            <person name="Wittwer M."/>
        </authorList>
    </citation>
    <scope>NUCLEOTIDE SEQUENCE [LARGE SCALE GENOMIC DNA]</scope>
    <source>
        <strain evidence="10 11">ATCC 30569</strain>
    </source>
</reference>
<dbReference type="GeneID" id="68099434"/>
<evidence type="ECO:0000256" key="8">
    <source>
        <dbReference type="PIRSR" id="PIRSR602403-1"/>
    </source>
</evidence>
<keyword evidence="11" id="KW-1185">Reference proteome</keyword>
<dbReference type="AlphaFoldDB" id="A0AA88GZH2"/>
<dbReference type="InterPro" id="IPR036396">
    <property type="entry name" value="Cyt_P450_sf"/>
</dbReference>
<dbReference type="InterPro" id="IPR002403">
    <property type="entry name" value="Cyt_P450_E_grp-IV"/>
</dbReference>
<evidence type="ECO:0000256" key="7">
    <source>
        <dbReference type="ARBA" id="ARBA00023033"/>
    </source>
</evidence>
<evidence type="ECO:0000256" key="2">
    <source>
        <dbReference type="ARBA" id="ARBA00010617"/>
    </source>
</evidence>
<gene>
    <name evidence="10" type="ORF">C9374_006980</name>
</gene>
<name>A0AA88GZH2_NAELO</name>
<dbReference type="GO" id="GO:0005506">
    <property type="term" value="F:iron ion binding"/>
    <property type="evidence" value="ECO:0007669"/>
    <property type="project" value="InterPro"/>
</dbReference>
<keyword evidence="5 9" id="KW-0560">Oxidoreductase</keyword>
<dbReference type="InterPro" id="IPR001128">
    <property type="entry name" value="Cyt_P450"/>
</dbReference>
<accession>A0AA88GZH2</accession>
<comment type="similarity">
    <text evidence="2 9">Belongs to the cytochrome P450 family.</text>
</comment>
<dbReference type="Pfam" id="PF00067">
    <property type="entry name" value="p450"/>
    <property type="match status" value="1"/>
</dbReference>
<dbReference type="InterPro" id="IPR050479">
    <property type="entry name" value="CYP11_CYP27_families"/>
</dbReference>
<keyword evidence="7 9" id="KW-0503">Monooxygenase</keyword>
<evidence type="ECO:0000256" key="3">
    <source>
        <dbReference type="ARBA" id="ARBA00022617"/>
    </source>
</evidence>
<dbReference type="Proteomes" id="UP000816034">
    <property type="component" value="Unassembled WGS sequence"/>
</dbReference>
<organism evidence="10 11">
    <name type="scientific">Naegleria lovaniensis</name>
    <name type="common">Amoeba</name>
    <dbReference type="NCBI Taxonomy" id="51637"/>
    <lineage>
        <taxon>Eukaryota</taxon>
        <taxon>Discoba</taxon>
        <taxon>Heterolobosea</taxon>
        <taxon>Tetramitia</taxon>
        <taxon>Eutetramitia</taxon>
        <taxon>Vahlkampfiidae</taxon>
        <taxon>Naegleria</taxon>
    </lineage>
</organism>
<dbReference type="GO" id="GO:0004497">
    <property type="term" value="F:monooxygenase activity"/>
    <property type="evidence" value="ECO:0007669"/>
    <property type="project" value="UniProtKB-KW"/>
</dbReference>
<evidence type="ECO:0000313" key="10">
    <source>
        <dbReference type="EMBL" id="KAG2393449.1"/>
    </source>
</evidence>
<dbReference type="Gene3D" id="1.10.630.10">
    <property type="entry name" value="Cytochrome P450"/>
    <property type="match status" value="1"/>
</dbReference>
<proteinExistence type="inferred from homology"/>
<dbReference type="PRINTS" id="PR00465">
    <property type="entry name" value="EP450IV"/>
</dbReference>
<dbReference type="SUPFAM" id="SSF48264">
    <property type="entry name" value="Cytochrome P450"/>
    <property type="match status" value="1"/>
</dbReference>
<keyword evidence="4 8" id="KW-0479">Metal-binding</keyword>
<dbReference type="RefSeq" id="XP_044555343.1">
    <property type="nucleotide sequence ID" value="XM_044696900.1"/>
</dbReference>
<dbReference type="InterPro" id="IPR017972">
    <property type="entry name" value="Cyt_P450_CS"/>
</dbReference>
<protein>
    <recommendedName>
        <fullName evidence="12">Cytochrome P450</fullName>
    </recommendedName>
</protein>
<dbReference type="EMBL" id="PYSW02000002">
    <property type="protein sequence ID" value="KAG2393449.1"/>
    <property type="molecule type" value="Genomic_DNA"/>
</dbReference>
<keyword evidence="6 8" id="KW-0408">Iron</keyword>
<evidence type="ECO:0000256" key="5">
    <source>
        <dbReference type="ARBA" id="ARBA00023002"/>
    </source>
</evidence>
<keyword evidence="3 8" id="KW-0349">Heme</keyword>
<dbReference type="PANTHER" id="PTHR24279">
    <property type="entry name" value="CYTOCHROME P450"/>
    <property type="match status" value="1"/>
</dbReference>
<evidence type="ECO:0000256" key="4">
    <source>
        <dbReference type="ARBA" id="ARBA00022723"/>
    </source>
</evidence>
<dbReference type="GO" id="GO:0020037">
    <property type="term" value="F:heme binding"/>
    <property type="evidence" value="ECO:0007669"/>
    <property type="project" value="InterPro"/>
</dbReference>
<dbReference type="GO" id="GO:0016705">
    <property type="term" value="F:oxidoreductase activity, acting on paired donors, with incorporation or reduction of molecular oxygen"/>
    <property type="evidence" value="ECO:0007669"/>
    <property type="project" value="InterPro"/>
</dbReference>
<evidence type="ECO:0000313" key="11">
    <source>
        <dbReference type="Proteomes" id="UP000816034"/>
    </source>
</evidence>